<evidence type="ECO:0000313" key="1">
    <source>
        <dbReference type="EMBL" id="OEZ91439.1"/>
    </source>
</evidence>
<accession>A0A1E7W667</accession>
<dbReference type="OrthoDB" id="6943399at2"/>
<proteinExistence type="predicted"/>
<gene>
    <name evidence="1" type="ORF">DUPY_50510</name>
</gene>
<reference evidence="2" key="1">
    <citation type="journal article" date="2016" name="Front. Microbiol.">
        <title>Molecular Keys to the Janthinobacterium and Duganella spp. Interaction with the Plant Pathogen Fusarium graminearum.</title>
        <authorList>
            <person name="Haack F.S."/>
            <person name="Poehlein A."/>
            <person name="Kroger C."/>
            <person name="Voigt C.A."/>
            <person name="Piepenbring M."/>
            <person name="Bode H.B."/>
            <person name="Daniel R."/>
            <person name="Schafer W."/>
            <person name="Streit W.R."/>
        </authorList>
    </citation>
    <scope>NUCLEOTIDE SEQUENCE [LARGE SCALE GENOMIC DNA]</scope>
    <source>
        <strain evidence="2">T54</strain>
    </source>
</reference>
<dbReference type="EMBL" id="LROM01000152">
    <property type="protein sequence ID" value="OEZ91439.1"/>
    <property type="molecule type" value="Genomic_DNA"/>
</dbReference>
<dbReference type="RefSeq" id="WP_070251922.1">
    <property type="nucleotide sequence ID" value="NZ_LROM01000152.1"/>
</dbReference>
<protein>
    <submittedName>
        <fullName evidence="1">Uncharacterized protein</fullName>
    </submittedName>
</protein>
<dbReference type="AlphaFoldDB" id="A0A1E7W667"/>
<dbReference type="Proteomes" id="UP000175989">
    <property type="component" value="Unassembled WGS sequence"/>
</dbReference>
<evidence type="ECO:0000313" key="2">
    <source>
        <dbReference type="Proteomes" id="UP000175989"/>
    </source>
</evidence>
<keyword evidence="2" id="KW-1185">Reference proteome</keyword>
<organism evidence="1 2">
    <name type="scientific">Duganella phyllosphaerae</name>
    <dbReference type="NCBI Taxonomy" id="762836"/>
    <lineage>
        <taxon>Bacteria</taxon>
        <taxon>Pseudomonadati</taxon>
        <taxon>Pseudomonadota</taxon>
        <taxon>Betaproteobacteria</taxon>
        <taxon>Burkholderiales</taxon>
        <taxon>Oxalobacteraceae</taxon>
        <taxon>Telluria group</taxon>
        <taxon>Duganella</taxon>
    </lineage>
</organism>
<comment type="caution">
    <text evidence="1">The sequence shown here is derived from an EMBL/GenBank/DDBJ whole genome shotgun (WGS) entry which is preliminary data.</text>
</comment>
<name>A0A1E7W667_9BURK</name>
<dbReference type="PATRIC" id="fig|762836.4.peg.5191"/>
<sequence length="135" mass="14191">MNLTTPTTMGQLRRLIAAADDRAGAHVLWIDNGGEVHLSADDGASDDGAVRLRFAPFQPGAGMVGPLAAHDDGLIGKMYFSILHHWLHAGDAPPGPLDAALDDFEREGGWAVPAEPTAHVMNIAPRHGVFGAACH</sequence>